<organism evidence="2">
    <name type="scientific">Caudovirales sp. ctSH72</name>
    <dbReference type="NCBI Taxonomy" id="2826773"/>
    <lineage>
        <taxon>Viruses</taxon>
        <taxon>Duplodnaviria</taxon>
        <taxon>Heunggongvirae</taxon>
        <taxon>Uroviricota</taxon>
        <taxon>Caudoviricetes</taxon>
    </lineage>
</organism>
<protein>
    <recommendedName>
        <fullName evidence="1">DUF8033 domain-containing protein</fullName>
    </recommendedName>
</protein>
<evidence type="ECO:0000259" key="1">
    <source>
        <dbReference type="Pfam" id="PF26096"/>
    </source>
</evidence>
<accession>A0A8S5QMP0</accession>
<reference evidence="2" key="1">
    <citation type="journal article" date="2021" name="Proc. Natl. Acad. Sci. U.S.A.">
        <title>A Catalog of Tens of Thousands of Viruses from Human Metagenomes Reveals Hidden Associations with Chronic Diseases.</title>
        <authorList>
            <person name="Tisza M.J."/>
            <person name="Buck C.B."/>
        </authorList>
    </citation>
    <scope>NUCLEOTIDE SEQUENCE</scope>
    <source>
        <strain evidence="2">CtSH72</strain>
    </source>
</reference>
<dbReference type="InterPro" id="IPR058346">
    <property type="entry name" value="DUF8033"/>
</dbReference>
<name>A0A8S5QMP0_9CAUD</name>
<feature type="domain" description="DUF8033" evidence="1">
    <location>
        <begin position="35"/>
        <end position="75"/>
    </location>
</feature>
<proteinExistence type="predicted"/>
<sequence>MEIKKLIKHKYAQCGAYKDYVLINGGDFDGREWGFLSYSTKVIIVRGSRVIFTGYYSRTTSKQMGWWLDEYGYNIKGLGKDTLKIMAEKGLAYDTVTGELTPLTHDELREIRHERDAAFNYGYGW</sequence>
<dbReference type="EMBL" id="BK015697">
    <property type="protein sequence ID" value="DAE20543.1"/>
    <property type="molecule type" value="Genomic_DNA"/>
</dbReference>
<evidence type="ECO:0000313" key="2">
    <source>
        <dbReference type="EMBL" id="DAE20543.1"/>
    </source>
</evidence>
<dbReference type="Pfam" id="PF26096">
    <property type="entry name" value="DUF8033"/>
    <property type="match status" value="1"/>
</dbReference>